<organism evidence="11 12">
    <name type="scientific">Candidatus Lachnoclostridium stercoripullorum</name>
    <dbReference type="NCBI Taxonomy" id="2838635"/>
    <lineage>
        <taxon>Bacteria</taxon>
        <taxon>Bacillati</taxon>
        <taxon>Bacillota</taxon>
        <taxon>Clostridia</taxon>
        <taxon>Lachnospirales</taxon>
        <taxon>Lachnospiraceae</taxon>
    </lineage>
</organism>
<evidence type="ECO:0000256" key="2">
    <source>
        <dbReference type="ARBA" id="ARBA00008417"/>
    </source>
</evidence>
<keyword evidence="4" id="KW-0813">Transport</keyword>
<gene>
    <name evidence="11" type="ORF">IAA28_02305</name>
</gene>
<evidence type="ECO:0000313" key="11">
    <source>
        <dbReference type="EMBL" id="HIX51620.1"/>
    </source>
</evidence>
<evidence type="ECO:0000256" key="9">
    <source>
        <dbReference type="ARBA" id="ARBA00023251"/>
    </source>
</evidence>
<dbReference type="GO" id="GO:0015297">
    <property type="term" value="F:antiporter activity"/>
    <property type="evidence" value="ECO:0007669"/>
    <property type="project" value="InterPro"/>
</dbReference>
<feature type="transmembrane region" description="Helical" evidence="10">
    <location>
        <begin position="129"/>
        <end position="150"/>
    </location>
</feature>
<keyword evidence="5" id="KW-1003">Cell membrane</keyword>
<keyword evidence="6 10" id="KW-0812">Transmembrane</keyword>
<dbReference type="Pfam" id="PF01554">
    <property type="entry name" value="MatE"/>
    <property type="match status" value="2"/>
</dbReference>
<comment type="similarity">
    <text evidence="2">Belongs to the multi antimicrobial extrusion (MATE) (TC 2.A.66.1) family. MepA subfamily.</text>
</comment>
<dbReference type="GO" id="GO:0005886">
    <property type="term" value="C:plasma membrane"/>
    <property type="evidence" value="ECO:0007669"/>
    <property type="project" value="UniProtKB-SubCell"/>
</dbReference>
<feature type="transmembrane region" description="Helical" evidence="10">
    <location>
        <begin position="157"/>
        <end position="179"/>
    </location>
</feature>
<evidence type="ECO:0000256" key="8">
    <source>
        <dbReference type="ARBA" id="ARBA00023136"/>
    </source>
</evidence>
<dbReference type="GO" id="GO:0046677">
    <property type="term" value="P:response to antibiotic"/>
    <property type="evidence" value="ECO:0007669"/>
    <property type="project" value="UniProtKB-KW"/>
</dbReference>
<evidence type="ECO:0000256" key="3">
    <source>
        <dbReference type="ARBA" id="ARBA00022106"/>
    </source>
</evidence>
<feature type="transmembrane region" description="Helical" evidence="10">
    <location>
        <begin position="86"/>
        <end position="109"/>
    </location>
</feature>
<feature type="transmembrane region" description="Helical" evidence="10">
    <location>
        <begin position="379"/>
        <end position="400"/>
    </location>
</feature>
<dbReference type="EMBL" id="DXEU01000040">
    <property type="protein sequence ID" value="HIX51620.1"/>
    <property type="molecule type" value="Genomic_DNA"/>
</dbReference>
<feature type="transmembrane region" description="Helical" evidence="10">
    <location>
        <begin position="406"/>
        <end position="432"/>
    </location>
</feature>
<keyword evidence="9" id="KW-0046">Antibiotic resistance</keyword>
<dbReference type="InterPro" id="IPR045070">
    <property type="entry name" value="MATE_MepA-like"/>
</dbReference>
<dbReference type="NCBIfam" id="TIGR00797">
    <property type="entry name" value="matE"/>
    <property type="match status" value="1"/>
</dbReference>
<dbReference type="Proteomes" id="UP000886780">
    <property type="component" value="Unassembled WGS sequence"/>
</dbReference>
<reference evidence="11" key="1">
    <citation type="journal article" date="2021" name="PeerJ">
        <title>Extensive microbial diversity within the chicken gut microbiome revealed by metagenomics and culture.</title>
        <authorList>
            <person name="Gilroy R."/>
            <person name="Ravi A."/>
            <person name="Getino M."/>
            <person name="Pursley I."/>
            <person name="Horton D.L."/>
            <person name="Alikhan N.F."/>
            <person name="Baker D."/>
            <person name="Gharbi K."/>
            <person name="Hall N."/>
            <person name="Watson M."/>
            <person name="Adriaenssens E.M."/>
            <person name="Foster-Nyarko E."/>
            <person name="Jarju S."/>
            <person name="Secka A."/>
            <person name="Antonio M."/>
            <person name="Oren A."/>
            <person name="Chaudhuri R.R."/>
            <person name="La Ragione R."/>
            <person name="Hildebrand F."/>
            <person name="Pallen M.J."/>
        </authorList>
    </citation>
    <scope>NUCLEOTIDE SEQUENCE</scope>
    <source>
        <strain evidence="11">ChiGjej4B4-12881</strain>
    </source>
</reference>
<comment type="caution">
    <text evidence="11">The sequence shown here is derived from an EMBL/GenBank/DDBJ whole genome shotgun (WGS) entry which is preliminary data.</text>
</comment>
<reference evidence="11" key="2">
    <citation type="submission" date="2021-04" db="EMBL/GenBank/DDBJ databases">
        <authorList>
            <person name="Gilroy R."/>
        </authorList>
    </citation>
    <scope>NUCLEOTIDE SEQUENCE</scope>
    <source>
        <strain evidence="11">ChiGjej4B4-12881</strain>
    </source>
</reference>
<evidence type="ECO:0000313" key="12">
    <source>
        <dbReference type="Proteomes" id="UP000886780"/>
    </source>
</evidence>
<dbReference type="GO" id="GO:0042910">
    <property type="term" value="F:xenobiotic transmembrane transporter activity"/>
    <property type="evidence" value="ECO:0007669"/>
    <property type="project" value="InterPro"/>
</dbReference>
<keyword evidence="8 10" id="KW-0472">Membrane</keyword>
<evidence type="ECO:0000256" key="10">
    <source>
        <dbReference type="SAM" id="Phobius"/>
    </source>
</evidence>
<dbReference type="PIRSF" id="PIRSF006603">
    <property type="entry name" value="DinF"/>
    <property type="match status" value="1"/>
</dbReference>
<feature type="transmembrane region" description="Helical" evidence="10">
    <location>
        <begin position="42"/>
        <end position="65"/>
    </location>
</feature>
<dbReference type="InterPro" id="IPR051327">
    <property type="entry name" value="MATE_MepA_subfamily"/>
</dbReference>
<evidence type="ECO:0000256" key="7">
    <source>
        <dbReference type="ARBA" id="ARBA00022989"/>
    </source>
</evidence>
<evidence type="ECO:0000256" key="6">
    <source>
        <dbReference type="ARBA" id="ARBA00022692"/>
    </source>
</evidence>
<feature type="transmembrane region" description="Helical" evidence="10">
    <location>
        <begin position="307"/>
        <end position="330"/>
    </location>
</feature>
<proteinExistence type="inferred from homology"/>
<feature type="transmembrane region" description="Helical" evidence="10">
    <location>
        <begin position="12"/>
        <end position="30"/>
    </location>
</feature>
<dbReference type="InterPro" id="IPR002528">
    <property type="entry name" value="MATE_fam"/>
</dbReference>
<keyword evidence="7 10" id="KW-1133">Transmembrane helix</keyword>
<feature type="transmembrane region" description="Helical" evidence="10">
    <location>
        <begin position="185"/>
        <end position="205"/>
    </location>
</feature>
<accession>A0A9D1W2U7</accession>
<name>A0A9D1W2U7_9FIRM</name>
<protein>
    <recommendedName>
        <fullName evidence="3">Multidrug export protein MepA</fullName>
    </recommendedName>
</protein>
<dbReference type="InterPro" id="IPR048279">
    <property type="entry name" value="MdtK-like"/>
</dbReference>
<evidence type="ECO:0000256" key="4">
    <source>
        <dbReference type="ARBA" id="ARBA00022448"/>
    </source>
</evidence>
<evidence type="ECO:0000256" key="1">
    <source>
        <dbReference type="ARBA" id="ARBA00004651"/>
    </source>
</evidence>
<dbReference type="CDD" id="cd13143">
    <property type="entry name" value="MATE_MepA_like"/>
    <property type="match status" value="1"/>
</dbReference>
<comment type="subcellular location">
    <subcellularLocation>
        <location evidence="1">Cell membrane</location>
        <topology evidence="1">Multi-pass membrane protein</topology>
    </subcellularLocation>
</comment>
<evidence type="ECO:0000256" key="5">
    <source>
        <dbReference type="ARBA" id="ARBA00022475"/>
    </source>
</evidence>
<sequence length="446" mass="47456">MTEMPVSKLIPGLAVPTIISMLISSVYNMADTFFVSQLGTSASGAVGVIFSAMAIIQAIGFGFGQGAGIFISQSLGNRNTEKAGEAAAASFFAVMIIGVFIGVVGNIFLNPLVMLLGATPTIAPYAEDYAMYILIASPFMMSSFVMNNILRAQGNAVYAMVGITVGGVLNMVLDPLFIFTFGMGTAGAAVATGLSQFISFCILLAQCNLQADCISIRLKNFKPSLKMYGTIIHAGLPSFCRQSIASLGTITLNFAAGAYGDAAIAAMSIVSRFMMFINSAMLGFGQGFQPVCGFNFGARRYDRVLEAFWFCVKVSVVMLAVLAVACFIPAEGIITLFRRNDPDVIEIGTRALRCQLLVAPAMGWSIMTNMMTQSIGYGFRASVLAVSRQGLFLIPALLLLPEFLGLWGVLVAQPVADVLTVLLSTVIVAQILRELKALDQRERAVS</sequence>
<dbReference type="PANTHER" id="PTHR43823:SF3">
    <property type="entry name" value="MULTIDRUG EXPORT PROTEIN MEPA"/>
    <property type="match status" value="1"/>
</dbReference>
<dbReference type="PANTHER" id="PTHR43823">
    <property type="entry name" value="SPORULATION PROTEIN YKVU"/>
    <property type="match status" value="1"/>
</dbReference>
<dbReference type="AlphaFoldDB" id="A0A9D1W2U7"/>